<feature type="compositionally biased region" description="Basic and acidic residues" evidence="1">
    <location>
        <begin position="67"/>
        <end position="85"/>
    </location>
</feature>
<reference evidence="3" key="2">
    <citation type="submission" date="2020-05" db="UniProtKB">
        <authorList>
            <consortium name="EnsemblMetazoa"/>
        </authorList>
    </citation>
    <scope>IDENTIFICATION</scope>
    <source>
        <strain evidence="3">wikel</strain>
    </source>
</reference>
<dbReference type="EMBL" id="DS681005">
    <property type="protein sequence ID" value="EEC04146.1"/>
    <property type="molecule type" value="Genomic_DNA"/>
</dbReference>
<proteinExistence type="predicted"/>
<accession>B7PC24</accession>
<gene>
    <name evidence="2" type="ORF">IscW_ISCW002477</name>
</gene>
<dbReference type="AlphaFoldDB" id="B7PC24"/>
<keyword evidence="4" id="KW-1185">Reference proteome</keyword>
<feature type="non-terminal residue" evidence="2">
    <location>
        <position position="97"/>
    </location>
</feature>
<dbReference type="EnsemblMetazoa" id="ISCW002477-RA">
    <property type="protein sequence ID" value="ISCW002477-PA"/>
    <property type="gene ID" value="ISCW002477"/>
</dbReference>
<sequence>NKRKPRSSNEQYKQLINEHQMDHGIALRETDGEKMRREPGRKPGRRCFSRITSEHFFTSAHKQRKGKEKEKRERRCESPDRDRFHRSPRKLAARGAR</sequence>
<dbReference type="HOGENOM" id="CLU_2352561_0_0_1"/>
<feature type="compositionally biased region" description="Basic residues" evidence="1">
    <location>
        <begin position="86"/>
        <end position="97"/>
    </location>
</feature>
<protein>
    <submittedName>
        <fullName evidence="2 3">Uncharacterized protein</fullName>
    </submittedName>
</protein>
<feature type="non-terminal residue" evidence="2">
    <location>
        <position position="1"/>
    </location>
</feature>
<name>B7PC24_IXOSC</name>
<evidence type="ECO:0000256" key="1">
    <source>
        <dbReference type="SAM" id="MobiDB-lite"/>
    </source>
</evidence>
<organism>
    <name type="scientific">Ixodes scapularis</name>
    <name type="common">Black-legged tick</name>
    <name type="synonym">Deer tick</name>
    <dbReference type="NCBI Taxonomy" id="6945"/>
    <lineage>
        <taxon>Eukaryota</taxon>
        <taxon>Metazoa</taxon>
        <taxon>Ecdysozoa</taxon>
        <taxon>Arthropoda</taxon>
        <taxon>Chelicerata</taxon>
        <taxon>Arachnida</taxon>
        <taxon>Acari</taxon>
        <taxon>Parasitiformes</taxon>
        <taxon>Ixodida</taxon>
        <taxon>Ixodoidea</taxon>
        <taxon>Ixodidae</taxon>
        <taxon>Ixodinae</taxon>
        <taxon>Ixodes</taxon>
    </lineage>
</organism>
<evidence type="ECO:0000313" key="2">
    <source>
        <dbReference type="EMBL" id="EEC04146.1"/>
    </source>
</evidence>
<dbReference type="VEuPathDB" id="VectorBase:ISCW002477"/>
<dbReference type="EMBL" id="ABJB010958004">
    <property type="status" value="NOT_ANNOTATED_CDS"/>
    <property type="molecule type" value="Genomic_DNA"/>
</dbReference>
<evidence type="ECO:0000313" key="3">
    <source>
        <dbReference type="EnsemblMetazoa" id="ISCW002477-PA"/>
    </source>
</evidence>
<dbReference type="Proteomes" id="UP000001555">
    <property type="component" value="Unassembled WGS sequence"/>
</dbReference>
<dbReference type="PaxDb" id="6945-B7PC24"/>
<dbReference type="InParanoid" id="B7PC24"/>
<feature type="region of interest" description="Disordered" evidence="1">
    <location>
        <begin position="16"/>
        <end position="97"/>
    </location>
</feature>
<reference evidence="2 4" key="1">
    <citation type="submission" date="2008-03" db="EMBL/GenBank/DDBJ databases">
        <title>Annotation of Ixodes scapularis.</title>
        <authorList>
            <consortium name="Ixodes scapularis Genome Project Consortium"/>
            <person name="Caler E."/>
            <person name="Hannick L.I."/>
            <person name="Bidwell S."/>
            <person name="Joardar V."/>
            <person name="Thiagarajan M."/>
            <person name="Amedeo P."/>
            <person name="Galinsky K.J."/>
            <person name="Schobel S."/>
            <person name="Inman J."/>
            <person name="Hostetler J."/>
            <person name="Miller J."/>
            <person name="Hammond M."/>
            <person name="Megy K."/>
            <person name="Lawson D."/>
            <person name="Kodira C."/>
            <person name="Sutton G."/>
            <person name="Meyer J."/>
            <person name="Hill C.A."/>
            <person name="Birren B."/>
            <person name="Nene V."/>
            <person name="Collins F."/>
            <person name="Alarcon-Chaidez F."/>
            <person name="Wikel S."/>
            <person name="Strausberg R."/>
        </authorList>
    </citation>
    <scope>NUCLEOTIDE SEQUENCE [LARGE SCALE GENOMIC DNA]</scope>
    <source>
        <strain evidence="4">Wikel</strain>
        <strain evidence="2">Wikel colony</strain>
    </source>
</reference>
<dbReference type="VEuPathDB" id="VectorBase:ISCI002477"/>
<evidence type="ECO:0000313" key="4">
    <source>
        <dbReference type="Proteomes" id="UP000001555"/>
    </source>
</evidence>
<feature type="compositionally biased region" description="Basic and acidic residues" evidence="1">
    <location>
        <begin position="19"/>
        <end position="41"/>
    </location>
</feature>